<feature type="region of interest" description="Disordered" evidence="5">
    <location>
        <begin position="47"/>
        <end position="117"/>
    </location>
</feature>
<keyword evidence="3" id="KW-0732">Signal</keyword>
<feature type="domain" description="WxxW" evidence="6">
    <location>
        <begin position="141"/>
        <end position="172"/>
    </location>
</feature>
<evidence type="ECO:0000256" key="3">
    <source>
        <dbReference type="ARBA" id="ARBA00022729"/>
    </source>
</evidence>
<evidence type="ECO:0000313" key="8">
    <source>
        <dbReference type="Proteomes" id="UP000518266"/>
    </source>
</evidence>
<evidence type="ECO:0000256" key="4">
    <source>
        <dbReference type="ARBA" id="ARBA00023180"/>
    </source>
</evidence>
<evidence type="ECO:0000313" key="7">
    <source>
        <dbReference type="EMBL" id="KAF3849962.1"/>
    </source>
</evidence>
<dbReference type="Proteomes" id="UP000518266">
    <property type="component" value="Unassembled WGS sequence"/>
</dbReference>
<comment type="caution">
    <text evidence="7">The sequence shown here is derived from an EMBL/GenBank/DDBJ whole genome shotgun (WGS) entry which is preliminary data.</text>
</comment>
<keyword evidence="8" id="KW-1185">Reference proteome</keyword>
<reference evidence="7 8" key="1">
    <citation type="submission" date="2020-03" db="EMBL/GenBank/DDBJ databases">
        <title>Dissostichus mawsoni Genome sequencing and assembly.</title>
        <authorList>
            <person name="Park H."/>
        </authorList>
    </citation>
    <scope>NUCLEOTIDE SEQUENCE [LARGE SCALE GENOMIC DNA]</scope>
    <source>
        <strain evidence="7">DM0001</strain>
        <tissue evidence="7">Muscle</tissue>
    </source>
</reference>
<gene>
    <name evidence="7" type="ORF">F7725_019681</name>
</gene>
<dbReference type="Pfam" id="PF13330">
    <property type="entry name" value="Mucin2_WxxW"/>
    <property type="match status" value="1"/>
</dbReference>
<sequence>MFGLLMVPKYRTIEGLSPTQAALIQHTKRAAFQTGHCWGQMMFAAPELPSPDKTGDSSGGGGGGGVFTPPAVFKETGEHFMNQTVPLRGPAESHQRVPGPEDPEYPKGPEDPEDPVVKPGEFYSFLPSRPLTRLLHLAVCWTDWFDRDNPSGSGDWELSSDLRKENPGKICEPCT</sequence>
<comment type="subcellular location">
    <subcellularLocation>
        <location evidence="1">Secreted</location>
    </subcellularLocation>
</comment>
<proteinExistence type="predicted"/>
<dbReference type="OrthoDB" id="6049857at2759"/>
<accession>A0A7J5YKD8</accession>
<dbReference type="EMBL" id="JAAKFY010000011">
    <property type="protein sequence ID" value="KAF3849962.1"/>
    <property type="molecule type" value="Genomic_DNA"/>
</dbReference>
<dbReference type="InterPro" id="IPR025155">
    <property type="entry name" value="WxxW_domain"/>
</dbReference>
<feature type="region of interest" description="Disordered" evidence="5">
    <location>
        <begin position="150"/>
        <end position="175"/>
    </location>
</feature>
<name>A0A7J5YKD8_DISMA</name>
<dbReference type="GO" id="GO:0005576">
    <property type="term" value="C:extracellular region"/>
    <property type="evidence" value="ECO:0007669"/>
    <property type="project" value="UniProtKB-SubCell"/>
</dbReference>
<dbReference type="AlphaFoldDB" id="A0A7J5YKD8"/>
<organism evidence="7 8">
    <name type="scientific">Dissostichus mawsoni</name>
    <name type="common">Antarctic cod</name>
    <dbReference type="NCBI Taxonomy" id="36200"/>
    <lineage>
        <taxon>Eukaryota</taxon>
        <taxon>Metazoa</taxon>
        <taxon>Chordata</taxon>
        <taxon>Craniata</taxon>
        <taxon>Vertebrata</taxon>
        <taxon>Euteleostomi</taxon>
        <taxon>Actinopterygii</taxon>
        <taxon>Neopterygii</taxon>
        <taxon>Teleostei</taxon>
        <taxon>Neoteleostei</taxon>
        <taxon>Acanthomorphata</taxon>
        <taxon>Eupercaria</taxon>
        <taxon>Perciformes</taxon>
        <taxon>Notothenioidei</taxon>
        <taxon>Nototheniidae</taxon>
        <taxon>Dissostichus</taxon>
    </lineage>
</organism>
<keyword evidence="2" id="KW-0964">Secreted</keyword>
<feature type="compositionally biased region" description="Gly residues" evidence="5">
    <location>
        <begin position="57"/>
        <end position="66"/>
    </location>
</feature>
<evidence type="ECO:0000256" key="2">
    <source>
        <dbReference type="ARBA" id="ARBA00022525"/>
    </source>
</evidence>
<evidence type="ECO:0000256" key="5">
    <source>
        <dbReference type="SAM" id="MobiDB-lite"/>
    </source>
</evidence>
<keyword evidence="4" id="KW-0325">Glycoprotein</keyword>
<protein>
    <recommendedName>
        <fullName evidence="6">WxxW domain-containing protein</fullName>
    </recommendedName>
</protein>
<evidence type="ECO:0000256" key="1">
    <source>
        <dbReference type="ARBA" id="ARBA00004613"/>
    </source>
</evidence>
<evidence type="ECO:0000259" key="6">
    <source>
        <dbReference type="Pfam" id="PF13330"/>
    </source>
</evidence>